<evidence type="ECO:0000256" key="13">
    <source>
        <dbReference type="SAM" id="MobiDB-lite"/>
    </source>
</evidence>
<keyword evidence="11" id="KW-0333">Golgi apparatus</keyword>
<dbReference type="PANTHER" id="PTHR23104">
    <property type="entry name" value="MULTIPLE COAGULATION FACTOR DEFICIENCY PROTEIN 2 NEURAL STEM CELL DERIVED NEURONAL SURVIVAL PROTEIN"/>
    <property type="match status" value="1"/>
</dbReference>
<dbReference type="GO" id="GO:0015031">
    <property type="term" value="P:protein transport"/>
    <property type="evidence" value="ECO:0007669"/>
    <property type="project" value="UniProtKB-KW"/>
</dbReference>
<comment type="subcellular location">
    <subcellularLocation>
        <location evidence="1">Endoplasmic reticulum</location>
    </subcellularLocation>
    <subcellularLocation>
        <location evidence="2">Golgi apparatus</location>
    </subcellularLocation>
</comment>
<evidence type="ECO:0000256" key="3">
    <source>
        <dbReference type="ARBA" id="ARBA00022448"/>
    </source>
</evidence>
<keyword evidence="7" id="KW-0677">Repeat</keyword>
<dbReference type="OMA" id="NQDMSKM"/>
<keyword evidence="4" id="KW-0597">Phosphoprotein</keyword>
<gene>
    <name evidence="16" type="primary">Dyak\GE25036</name>
    <name evidence="16" type="synonym">dyak_GLEANR_8679</name>
    <name evidence="16" type="synonym">GE25036</name>
    <name evidence="16" type="ORF">Dyak_GE25036</name>
</gene>
<feature type="region of interest" description="Disordered" evidence="13">
    <location>
        <begin position="253"/>
        <end position="284"/>
    </location>
</feature>
<feature type="chain" id="PRO_5002822304" evidence="14">
    <location>
        <begin position="26"/>
        <end position="284"/>
    </location>
</feature>
<keyword evidence="6 14" id="KW-0732">Signal</keyword>
<keyword evidence="5" id="KW-0479">Metal-binding</keyword>
<evidence type="ECO:0000256" key="2">
    <source>
        <dbReference type="ARBA" id="ARBA00004555"/>
    </source>
</evidence>
<feature type="compositionally biased region" description="Low complexity" evidence="13">
    <location>
        <begin position="98"/>
        <end position="113"/>
    </location>
</feature>
<dbReference type="SUPFAM" id="SSF47473">
    <property type="entry name" value="EF-hand"/>
    <property type="match status" value="1"/>
</dbReference>
<evidence type="ECO:0000256" key="6">
    <source>
        <dbReference type="ARBA" id="ARBA00022729"/>
    </source>
</evidence>
<dbReference type="eggNOG" id="KOG4065">
    <property type="taxonomic scope" value="Eukaryota"/>
</dbReference>
<evidence type="ECO:0000256" key="10">
    <source>
        <dbReference type="ARBA" id="ARBA00022927"/>
    </source>
</evidence>
<sequence>MQMRVAELPAVQLLLPLIIIGLASGQRVAPGVNPQHYQQVPQQVPQHHPPPPPQHHQPQYQQQVHSAPGVPPQQYQYEQVQYEQVQVPVQQPAPAQYQQVPVQQQQQQHQPIHQQPPPQQVQQQPQQQQGHHQQAGGHHHGQPQQVLNTGNIQQERAHIQEHMQVPIDTSKMSEAELQFHYFKMHDSDNNNKLDGCELIKSLIHWHEQGSKEQPNGEKPHVEEKVFSDEELVALIDPILQMDDTSRDGYIDYPEFIKAQQKAAEKQQQQQQQPQEQQQQQQPVH</sequence>
<dbReference type="InterPro" id="IPR018247">
    <property type="entry name" value="EF_Hand_1_Ca_BS"/>
</dbReference>
<dbReference type="EMBL" id="CM000160">
    <property type="protein sequence ID" value="EDW96181.1"/>
    <property type="molecule type" value="Genomic_DNA"/>
</dbReference>
<dbReference type="InterPro" id="IPR052110">
    <property type="entry name" value="MCFD2-like"/>
</dbReference>
<dbReference type="HOGENOM" id="CLU_085503_0_0_1"/>
<evidence type="ECO:0000256" key="5">
    <source>
        <dbReference type="ARBA" id="ARBA00022723"/>
    </source>
</evidence>
<keyword evidence="8" id="KW-0256">Endoplasmic reticulum</keyword>
<evidence type="ECO:0000313" key="16">
    <source>
        <dbReference type="EMBL" id="EDW96181.1"/>
    </source>
</evidence>
<name>B4PPT1_DROYA</name>
<evidence type="ECO:0000256" key="7">
    <source>
        <dbReference type="ARBA" id="ARBA00022737"/>
    </source>
</evidence>
<keyword evidence="10" id="KW-0653">Protein transport</keyword>
<dbReference type="GO" id="GO:0005509">
    <property type="term" value="F:calcium ion binding"/>
    <property type="evidence" value="ECO:0007669"/>
    <property type="project" value="InterPro"/>
</dbReference>
<dbReference type="OrthoDB" id="289247at2759"/>
<evidence type="ECO:0000256" key="11">
    <source>
        <dbReference type="ARBA" id="ARBA00023034"/>
    </source>
</evidence>
<dbReference type="FunFam" id="1.10.238.10:FF:000117">
    <property type="entry name" value="multiple coagulation factor deficiency protein 2"/>
    <property type="match status" value="1"/>
</dbReference>
<feature type="compositionally biased region" description="Low complexity" evidence="13">
    <location>
        <begin position="37"/>
        <end position="46"/>
    </location>
</feature>
<keyword evidence="9" id="KW-0106">Calcium</keyword>
<dbReference type="PANTHER" id="PTHR23104:SF17">
    <property type="entry name" value="EF-HAND DOMAIN-CONTAINING PROTEIN"/>
    <property type="match status" value="1"/>
</dbReference>
<dbReference type="PROSITE" id="PS00018">
    <property type="entry name" value="EF_HAND_1"/>
    <property type="match status" value="2"/>
</dbReference>
<dbReference type="GO" id="GO:0005783">
    <property type="term" value="C:endoplasmic reticulum"/>
    <property type="evidence" value="ECO:0007669"/>
    <property type="project" value="UniProtKB-SubCell"/>
</dbReference>
<feature type="domain" description="EF-hand" evidence="15">
    <location>
        <begin position="176"/>
        <end position="258"/>
    </location>
</feature>
<dbReference type="GO" id="GO:0005794">
    <property type="term" value="C:Golgi apparatus"/>
    <property type="evidence" value="ECO:0007669"/>
    <property type="project" value="UniProtKB-SubCell"/>
</dbReference>
<dbReference type="Proteomes" id="UP000002282">
    <property type="component" value="Chromosome 3R"/>
</dbReference>
<reference evidence="16 17" key="2">
    <citation type="journal article" date="2007" name="PLoS Biol.">
        <title>Principles of genome evolution in the Drosophila melanogaster species group.</title>
        <authorList>
            <person name="Ranz J.M."/>
            <person name="Maurin D."/>
            <person name="Chan Y.S."/>
            <person name="von Grotthuss M."/>
            <person name="Hillier L.W."/>
            <person name="Roote J."/>
            <person name="Ashburner M."/>
            <person name="Bergman C.M."/>
        </authorList>
    </citation>
    <scope>NUCLEOTIDE SEQUENCE [LARGE SCALE GENOMIC DNA]</scope>
    <source>
        <strain evidence="17">Tai18E2 / Tucson 14021-0261.01</strain>
    </source>
</reference>
<evidence type="ECO:0000256" key="1">
    <source>
        <dbReference type="ARBA" id="ARBA00004240"/>
    </source>
</evidence>
<feature type="compositionally biased region" description="Low complexity" evidence="13">
    <location>
        <begin position="259"/>
        <end position="284"/>
    </location>
</feature>
<evidence type="ECO:0000313" key="17">
    <source>
        <dbReference type="Proteomes" id="UP000002282"/>
    </source>
</evidence>
<evidence type="ECO:0000256" key="8">
    <source>
        <dbReference type="ARBA" id="ARBA00022824"/>
    </source>
</evidence>
<evidence type="ECO:0000256" key="14">
    <source>
        <dbReference type="SAM" id="SignalP"/>
    </source>
</evidence>
<evidence type="ECO:0000256" key="12">
    <source>
        <dbReference type="ARBA" id="ARBA00066002"/>
    </source>
</evidence>
<dbReference type="Gene3D" id="1.10.238.10">
    <property type="entry name" value="EF-hand"/>
    <property type="match status" value="1"/>
</dbReference>
<keyword evidence="3" id="KW-0813">Transport</keyword>
<feature type="compositionally biased region" description="Low complexity" evidence="13">
    <location>
        <begin position="56"/>
        <end position="65"/>
    </location>
</feature>
<feature type="signal peptide" evidence="14">
    <location>
        <begin position="1"/>
        <end position="25"/>
    </location>
</feature>
<dbReference type="GO" id="GO:0007618">
    <property type="term" value="P:mating"/>
    <property type="evidence" value="ECO:0007669"/>
    <property type="project" value="EnsemblMetazoa"/>
</dbReference>
<evidence type="ECO:0000259" key="15">
    <source>
        <dbReference type="Pfam" id="PF13499"/>
    </source>
</evidence>
<dbReference type="AlphaFoldDB" id="B4PPT1"/>
<feature type="region of interest" description="Disordered" evidence="13">
    <location>
        <begin position="37"/>
        <end position="70"/>
    </location>
</feature>
<comment type="subunit">
    <text evidence="12">Interacts in a calcium-dependent manner with LMAN1.</text>
</comment>
<dbReference type="Pfam" id="PF13499">
    <property type="entry name" value="EF-hand_7"/>
    <property type="match status" value="1"/>
</dbReference>
<feature type="region of interest" description="Disordered" evidence="13">
    <location>
        <begin position="98"/>
        <end position="145"/>
    </location>
</feature>
<reference evidence="16 17" key="1">
    <citation type="journal article" date="2007" name="Nature">
        <title>Evolution of genes and genomes on the Drosophila phylogeny.</title>
        <authorList>
            <consortium name="Drosophila 12 Genomes Consortium"/>
            <person name="Clark A.G."/>
            <person name="Eisen M.B."/>
            <person name="Smith D.R."/>
            <person name="Bergman C.M."/>
            <person name="Oliver B."/>
            <person name="Markow T.A."/>
            <person name="Kaufman T.C."/>
            <person name="Kellis M."/>
            <person name="Gelbart W."/>
            <person name="Iyer V.N."/>
            <person name="Pollard D.A."/>
            <person name="Sackton T.B."/>
            <person name="Larracuente A.M."/>
            <person name="Singh N.D."/>
            <person name="Abad J.P."/>
            <person name="Abt D.N."/>
            <person name="Adryan B."/>
            <person name="Aguade M."/>
            <person name="Akashi H."/>
            <person name="Anderson W.W."/>
            <person name="Aquadro C.F."/>
            <person name="Ardell D.H."/>
            <person name="Arguello R."/>
            <person name="Artieri C.G."/>
            <person name="Barbash D.A."/>
            <person name="Barker D."/>
            <person name="Barsanti P."/>
            <person name="Batterham P."/>
            <person name="Batzoglou S."/>
            <person name="Begun D."/>
            <person name="Bhutkar A."/>
            <person name="Blanco E."/>
            <person name="Bosak S.A."/>
            <person name="Bradley R.K."/>
            <person name="Brand A.D."/>
            <person name="Brent M.R."/>
            <person name="Brooks A.N."/>
            <person name="Brown R.H."/>
            <person name="Butlin R.K."/>
            <person name="Caggese C."/>
            <person name="Calvi B.R."/>
            <person name="Bernardo de Carvalho A."/>
            <person name="Caspi A."/>
            <person name="Castrezana S."/>
            <person name="Celniker S.E."/>
            <person name="Chang J.L."/>
            <person name="Chapple C."/>
            <person name="Chatterji S."/>
            <person name="Chinwalla A."/>
            <person name="Civetta A."/>
            <person name="Clifton S.W."/>
            <person name="Comeron J.M."/>
            <person name="Costello J.C."/>
            <person name="Coyne J.A."/>
            <person name="Daub J."/>
            <person name="David R.G."/>
            <person name="Delcher A.L."/>
            <person name="Delehaunty K."/>
            <person name="Do C.B."/>
            <person name="Ebling H."/>
            <person name="Edwards K."/>
            <person name="Eickbush T."/>
            <person name="Evans J.D."/>
            <person name="Filipski A."/>
            <person name="Findeiss S."/>
            <person name="Freyhult E."/>
            <person name="Fulton L."/>
            <person name="Fulton R."/>
            <person name="Garcia A.C."/>
            <person name="Gardiner A."/>
            <person name="Garfield D.A."/>
            <person name="Garvin B.E."/>
            <person name="Gibson G."/>
            <person name="Gilbert D."/>
            <person name="Gnerre S."/>
            <person name="Godfrey J."/>
            <person name="Good R."/>
            <person name="Gotea V."/>
            <person name="Gravely B."/>
            <person name="Greenberg A.J."/>
            <person name="Griffiths-Jones S."/>
            <person name="Gross S."/>
            <person name="Guigo R."/>
            <person name="Gustafson E.A."/>
            <person name="Haerty W."/>
            <person name="Hahn M.W."/>
            <person name="Halligan D.L."/>
            <person name="Halpern A.L."/>
            <person name="Halter G.M."/>
            <person name="Han M.V."/>
            <person name="Heger A."/>
            <person name="Hillier L."/>
            <person name="Hinrichs A.S."/>
            <person name="Holmes I."/>
            <person name="Hoskins R.A."/>
            <person name="Hubisz M.J."/>
            <person name="Hultmark D."/>
            <person name="Huntley M.A."/>
            <person name="Jaffe D.B."/>
            <person name="Jagadeeshan S."/>
            <person name="Jeck W.R."/>
            <person name="Johnson J."/>
            <person name="Jones C.D."/>
            <person name="Jordan W.C."/>
            <person name="Karpen G.H."/>
            <person name="Kataoka E."/>
            <person name="Keightley P.D."/>
            <person name="Kheradpour P."/>
            <person name="Kirkness E.F."/>
            <person name="Koerich L.B."/>
            <person name="Kristiansen K."/>
            <person name="Kudrna D."/>
            <person name="Kulathinal R.J."/>
            <person name="Kumar S."/>
            <person name="Kwok R."/>
            <person name="Lander E."/>
            <person name="Langley C.H."/>
            <person name="Lapoint R."/>
            <person name="Lazzaro B.P."/>
            <person name="Lee S.J."/>
            <person name="Levesque L."/>
            <person name="Li R."/>
            <person name="Lin C.F."/>
            <person name="Lin M.F."/>
            <person name="Lindblad-Toh K."/>
            <person name="Llopart A."/>
            <person name="Long M."/>
            <person name="Low L."/>
            <person name="Lozovsky E."/>
            <person name="Lu J."/>
            <person name="Luo M."/>
            <person name="Machado C.A."/>
            <person name="Makalowski W."/>
            <person name="Marzo M."/>
            <person name="Matsuda M."/>
            <person name="Matzkin L."/>
            <person name="McAllister B."/>
            <person name="McBride C.S."/>
            <person name="McKernan B."/>
            <person name="McKernan K."/>
            <person name="Mendez-Lago M."/>
            <person name="Minx P."/>
            <person name="Mollenhauer M.U."/>
            <person name="Montooth K."/>
            <person name="Mount S.M."/>
            <person name="Mu X."/>
            <person name="Myers E."/>
            <person name="Negre B."/>
            <person name="Newfeld S."/>
            <person name="Nielsen R."/>
            <person name="Noor M.A."/>
            <person name="O'Grady P."/>
            <person name="Pachter L."/>
            <person name="Papaceit M."/>
            <person name="Parisi M.J."/>
            <person name="Parisi M."/>
            <person name="Parts L."/>
            <person name="Pedersen J.S."/>
            <person name="Pesole G."/>
            <person name="Phillippy A.M."/>
            <person name="Ponting C.P."/>
            <person name="Pop M."/>
            <person name="Porcelli D."/>
            <person name="Powell J.R."/>
            <person name="Prohaska S."/>
            <person name="Pruitt K."/>
            <person name="Puig M."/>
            <person name="Quesneville H."/>
            <person name="Ram K.R."/>
            <person name="Rand D."/>
            <person name="Rasmussen M.D."/>
            <person name="Reed L.K."/>
            <person name="Reenan R."/>
            <person name="Reily A."/>
            <person name="Remington K.A."/>
            <person name="Rieger T.T."/>
            <person name="Ritchie M.G."/>
            <person name="Robin C."/>
            <person name="Rogers Y.H."/>
            <person name="Rohde C."/>
            <person name="Rozas J."/>
            <person name="Rubenfield M.J."/>
            <person name="Ruiz A."/>
            <person name="Russo S."/>
            <person name="Salzberg S.L."/>
            <person name="Sanchez-Gracia A."/>
            <person name="Saranga D.J."/>
            <person name="Sato H."/>
            <person name="Schaeffer S.W."/>
            <person name="Schatz M.C."/>
            <person name="Schlenke T."/>
            <person name="Schwartz R."/>
            <person name="Segarra C."/>
            <person name="Singh R.S."/>
            <person name="Sirot L."/>
            <person name="Sirota M."/>
            <person name="Sisneros N.B."/>
            <person name="Smith C.D."/>
            <person name="Smith T.F."/>
            <person name="Spieth J."/>
            <person name="Stage D.E."/>
            <person name="Stark A."/>
            <person name="Stephan W."/>
            <person name="Strausberg R.L."/>
            <person name="Strempel S."/>
            <person name="Sturgill D."/>
            <person name="Sutton G."/>
            <person name="Sutton G.G."/>
            <person name="Tao W."/>
            <person name="Teichmann S."/>
            <person name="Tobari Y.N."/>
            <person name="Tomimura Y."/>
            <person name="Tsolas J.M."/>
            <person name="Valente V.L."/>
            <person name="Venter E."/>
            <person name="Venter J.C."/>
            <person name="Vicario S."/>
            <person name="Vieira F.G."/>
            <person name="Vilella A.J."/>
            <person name="Villasante A."/>
            <person name="Walenz B."/>
            <person name="Wang J."/>
            <person name="Wasserman M."/>
            <person name="Watts T."/>
            <person name="Wilson D."/>
            <person name="Wilson R.K."/>
            <person name="Wing R.A."/>
            <person name="Wolfner M.F."/>
            <person name="Wong A."/>
            <person name="Wong G.K."/>
            <person name="Wu C.I."/>
            <person name="Wu G."/>
            <person name="Yamamoto D."/>
            <person name="Yang H.P."/>
            <person name="Yang S.P."/>
            <person name="Yorke J.A."/>
            <person name="Yoshida K."/>
            <person name="Zdobnov E."/>
            <person name="Zhang P."/>
            <person name="Zhang Y."/>
            <person name="Zimin A.V."/>
            <person name="Baldwin J."/>
            <person name="Abdouelleil A."/>
            <person name="Abdulkadir J."/>
            <person name="Abebe A."/>
            <person name="Abera B."/>
            <person name="Abreu J."/>
            <person name="Acer S.C."/>
            <person name="Aftuck L."/>
            <person name="Alexander A."/>
            <person name="An P."/>
            <person name="Anderson E."/>
            <person name="Anderson S."/>
            <person name="Arachi H."/>
            <person name="Azer M."/>
            <person name="Bachantsang P."/>
            <person name="Barry A."/>
            <person name="Bayul T."/>
            <person name="Berlin A."/>
            <person name="Bessette D."/>
            <person name="Bloom T."/>
            <person name="Blye J."/>
            <person name="Boguslavskiy L."/>
            <person name="Bonnet C."/>
            <person name="Boukhgalter B."/>
            <person name="Bourzgui I."/>
            <person name="Brown A."/>
            <person name="Cahill P."/>
            <person name="Channer S."/>
            <person name="Cheshatsang Y."/>
            <person name="Chuda L."/>
            <person name="Citroen M."/>
            <person name="Collymore A."/>
            <person name="Cooke P."/>
            <person name="Costello M."/>
            <person name="D'Aco K."/>
            <person name="Daza R."/>
            <person name="De Haan G."/>
            <person name="DeGray S."/>
            <person name="DeMaso C."/>
            <person name="Dhargay N."/>
            <person name="Dooley K."/>
            <person name="Dooley E."/>
            <person name="Doricent M."/>
            <person name="Dorje P."/>
            <person name="Dorjee K."/>
            <person name="Dupes A."/>
            <person name="Elong R."/>
            <person name="Falk J."/>
            <person name="Farina A."/>
            <person name="Faro S."/>
            <person name="Ferguson D."/>
            <person name="Fisher S."/>
            <person name="Foley C.D."/>
            <person name="Franke A."/>
            <person name="Friedrich D."/>
            <person name="Gadbois L."/>
            <person name="Gearin G."/>
            <person name="Gearin C.R."/>
            <person name="Giannoukos G."/>
            <person name="Goode T."/>
            <person name="Graham J."/>
            <person name="Grandbois E."/>
            <person name="Grewal S."/>
            <person name="Gyaltsen K."/>
            <person name="Hafez N."/>
            <person name="Hagos B."/>
            <person name="Hall J."/>
            <person name="Henson C."/>
            <person name="Hollinger A."/>
            <person name="Honan T."/>
            <person name="Huard M.D."/>
            <person name="Hughes L."/>
            <person name="Hurhula B."/>
            <person name="Husby M.E."/>
            <person name="Kamat A."/>
            <person name="Kanga B."/>
            <person name="Kashin S."/>
            <person name="Khazanovich D."/>
            <person name="Kisner P."/>
            <person name="Lance K."/>
            <person name="Lara M."/>
            <person name="Lee W."/>
            <person name="Lennon N."/>
            <person name="Letendre F."/>
            <person name="LeVine R."/>
            <person name="Lipovsky A."/>
            <person name="Liu X."/>
            <person name="Liu J."/>
            <person name="Liu S."/>
            <person name="Lokyitsang T."/>
            <person name="Lokyitsang Y."/>
            <person name="Lubonja R."/>
            <person name="Lui A."/>
            <person name="MacDonald P."/>
            <person name="Magnisalis V."/>
            <person name="Maru K."/>
            <person name="Matthews C."/>
            <person name="McCusker W."/>
            <person name="McDonough S."/>
            <person name="Mehta T."/>
            <person name="Meldrim J."/>
            <person name="Meneus L."/>
            <person name="Mihai O."/>
            <person name="Mihalev A."/>
            <person name="Mihova T."/>
            <person name="Mittelman R."/>
            <person name="Mlenga V."/>
            <person name="Montmayeur A."/>
            <person name="Mulrain L."/>
            <person name="Navidi A."/>
            <person name="Naylor J."/>
            <person name="Negash T."/>
            <person name="Nguyen T."/>
            <person name="Nguyen N."/>
            <person name="Nicol R."/>
            <person name="Norbu C."/>
            <person name="Norbu N."/>
            <person name="Novod N."/>
            <person name="O'Neill B."/>
            <person name="Osman S."/>
            <person name="Markiewicz E."/>
            <person name="Oyono O.L."/>
            <person name="Patti C."/>
            <person name="Phunkhang P."/>
            <person name="Pierre F."/>
            <person name="Priest M."/>
            <person name="Raghuraman S."/>
            <person name="Rege F."/>
            <person name="Reyes R."/>
            <person name="Rise C."/>
            <person name="Rogov P."/>
            <person name="Ross K."/>
            <person name="Ryan E."/>
            <person name="Settipalli S."/>
            <person name="Shea T."/>
            <person name="Sherpa N."/>
            <person name="Shi L."/>
            <person name="Shih D."/>
            <person name="Sparrow T."/>
            <person name="Spaulding J."/>
            <person name="Stalker J."/>
            <person name="Stange-Thomann N."/>
            <person name="Stavropoulos S."/>
            <person name="Stone C."/>
            <person name="Strader C."/>
            <person name="Tesfaye S."/>
            <person name="Thomson T."/>
            <person name="Thoulutsang Y."/>
            <person name="Thoulutsang D."/>
            <person name="Topham K."/>
            <person name="Topping I."/>
            <person name="Tsamla T."/>
            <person name="Vassiliev H."/>
            <person name="Vo A."/>
            <person name="Wangchuk T."/>
            <person name="Wangdi T."/>
            <person name="Weiand M."/>
            <person name="Wilkinson J."/>
            <person name="Wilson A."/>
            <person name="Yadav S."/>
            <person name="Young G."/>
            <person name="Yu Q."/>
            <person name="Zembek L."/>
            <person name="Zhong D."/>
            <person name="Zimmer A."/>
            <person name="Zwirko Z."/>
            <person name="Jaffe D.B."/>
            <person name="Alvarez P."/>
            <person name="Brockman W."/>
            <person name="Butler J."/>
            <person name="Chin C."/>
            <person name="Gnerre S."/>
            <person name="Grabherr M."/>
            <person name="Kleber M."/>
            <person name="Mauceli E."/>
            <person name="MacCallum I."/>
        </authorList>
    </citation>
    <scope>NUCLEOTIDE SEQUENCE [LARGE SCALE GENOMIC DNA]</scope>
    <source>
        <strain evidence="17">Tai18E2 / Tucson 14021-0261.01</strain>
    </source>
</reference>
<evidence type="ECO:0000256" key="4">
    <source>
        <dbReference type="ARBA" id="ARBA00022553"/>
    </source>
</evidence>
<organism evidence="16 17">
    <name type="scientific">Drosophila yakuba</name>
    <name type="common">Fruit fly</name>
    <dbReference type="NCBI Taxonomy" id="7245"/>
    <lineage>
        <taxon>Eukaryota</taxon>
        <taxon>Metazoa</taxon>
        <taxon>Ecdysozoa</taxon>
        <taxon>Arthropoda</taxon>
        <taxon>Hexapoda</taxon>
        <taxon>Insecta</taxon>
        <taxon>Pterygota</taxon>
        <taxon>Neoptera</taxon>
        <taxon>Endopterygota</taxon>
        <taxon>Diptera</taxon>
        <taxon>Brachycera</taxon>
        <taxon>Muscomorpha</taxon>
        <taxon>Ephydroidea</taxon>
        <taxon>Drosophilidae</taxon>
        <taxon>Drosophila</taxon>
        <taxon>Sophophora</taxon>
    </lineage>
</organism>
<evidence type="ECO:0000256" key="9">
    <source>
        <dbReference type="ARBA" id="ARBA00022837"/>
    </source>
</evidence>
<dbReference type="InterPro" id="IPR011992">
    <property type="entry name" value="EF-hand-dom_pair"/>
</dbReference>
<protein>
    <submittedName>
        <fullName evidence="16">Uncharacterized protein, isoform A</fullName>
    </submittedName>
</protein>
<dbReference type="InterPro" id="IPR002048">
    <property type="entry name" value="EF_hand_dom"/>
</dbReference>
<dbReference type="SMR" id="B4PPT1"/>
<keyword evidence="17" id="KW-1185">Reference proteome</keyword>
<proteinExistence type="predicted"/>
<feature type="compositionally biased region" description="Low complexity" evidence="13">
    <location>
        <begin position="120"/>
        <end position="145"/>
    </location>
</feature>
<accession>B4PPT1</accession>